<dbReference type="SUPFAM" id="SSF90123">
    <property type="entry name" value="ABC transporter transmembrane region"/>
    <property type="match status" value="1"/>
</dbReference>
<feature type="transmembrane region" description="Helical" evidence="7">
    <location>
        <begin position="246"/>
        <end position="264"/>
    </location>
</feature>
<dbReference type="InterPro" id="IPR003439">
    <property type="entry name" value="ABC_transporter-like_ATP-bd"/>
</dbReference>
<sequence>MLRAFMSYYKPYKRLFAFTLFCGILAGALELAFPLAVNHVIDNLLPSGNWQWIFWGGLGLFSMYIFNGGFHYVVTYWGHKLGINIETDMRRDLFAHIQNQSVQYFDNTKTGHLISRLTNDLMDIGEVAHHGPEELAISIMTLLGAFGIMLSINWKLAVLTFVLVPFLILFTYYFGKKMSVAMTMLFGSIADFNSRVENNVTGIRVVKAFVNEKHEMDKFSANNNHFRFSKLASYKIMAKHTAFSQILMKFLLIFVLLCGTWFVIDGQLTYGEFVAFVLLANVMVGPINKLNAVMEMYPKGIAGFRRYLDLLNMKPEQEDRPNAIHVDEVKGEISYKDVVFGYENKNKVLNGVNFNIKAGETVALVGPSGAGKTTICSLLPRFYEIESGEISIDSMDIHDLSMASLREQIGVVQQDVFLFDASIRENIAYGKLDATDDEIWKAAERAQMTSIIKALPEGLDTLIGERGVKLSGGQKQRLSIARMFLKNPAILILDEATSALDTETEAAIQSALAELAVGRTTIIIAHRLATIKEADRIFVVTENGIEEEGTHQELLQKKGAYSRLHHAQFDFDYAGA</sequence>
<evidence type="ECO:0000256" key="1">
    <source>
        <dbReference type="ARBA" id="ARBA00004651"/>
    </source>
</evidence>
<dbReference type="Gene3D" id="3.40.50.300">
    <property type="entry name" value="P-loop containing nucleotide triphosphate hydrolases"/>
    <property type="match status" value="1"/>
</dbReference>
<comment type="caution">
    <text evidence="10">The sequence shown here is derived from an EMBL/GenBank/DDBJ whole genome shotgun (WGS) entry which is preliminary data.</text>
</comment>
<dbReference type="SMART" id="SM00382">
    <property type="entry name" value="AAA"/>
    <property type="match status" value="1"/>
</dbReference>
<dbReference type="EMBL" id="JAMQJY010000001">
    <property type="protein sequence ID" value="MCM2676204.1"/>
    <property type="molecule type" value="Genomic_DNA"/>
</dbReference>
<reference evidence="10" key="1">
    <citation type="submission" date="2022-06" db="EMBL/GenBank/DDBJ databases">
        <title>Alkalicoccobacillus porphyridii sp. nov., isolated from a marine red alga, Porphyridium purpureum and reclassification of Shouchella plakortidis and Shouchella gibsonii as Alkalicoccobacillus plakortidis comb. nov. and Alkalicoccobacillus gibsonii comb. nov.</title>
        <authorList>
            <person name="Kim K.H."/>
            <person name="Lee J.K."/>
            <person name="Han D.M."/>
            <person name="Baek J.H."/>
            <person name="Jeon C.O."/>
        </authorList>
    </citation>
    <scope>NUCLEOTIDE SEQUENCE</scope>
    <source>
        <strain evidence="10">DSM 19153</strain>
    </source>
</reference>
<feature type="transmembrane region" description="Helical" evidence="7">
    <location>
        <begin position="270"/>
        <end position="287"/>
    </location>
</feature>
<dbReference type="GO" id="GO:0005524">
    <property type="term" value="F:ATP binding"/>
    <property type="evidence" value="ECO:0007669"/>
    <property type="project" value="UniProtKB-KW"/>
</dbReference>
<gene>
    <name evidence="10" type="ORF">NDM98_12330</name>
</gene>
<dbReference type="PANTHER" id="PTHR43394:SF1">
    <property type="entry name" value="ATP-BINDING CASSETTE SUB-FAMILY B MEMBER 10, MITOCHONDRIAL"/>
    <property type="match status" value="1"/>
</dbReference>
<name>A0ABT0XJX0_9BACI</name>
<protein>
    <submittedName>
        <fullName evidence="10">ABC transporter ATP-binding protein/permease</fullName>
    </submittedName>
</protein>
<evidence type="ECO:0000259" key="8">
    <source>
        <dbReference type="PROSITE" id="PS50893"/>
    </source>
</evidence>
<dbReference type="InterPro" id="IPR011527">
    <property type="entry name" value="ABC1_TM_dom"/>
</dbReference>
<dbReference type="PROSITE" id="PS50893">
    <property type="entry name" value="ABC_TRANSPORTER_2"/>
    <property type="match status" value="1"/>
</dbReference>
<keyword evidence="11" id="KW-1185">Reference proteome</keyword>
<keyword evidence="5 7" id="KW-1133">Transmembrane helix</keyword>
<dbReference type="SUPFAM" id="SSF52540">
    <property type="entry name" value="P-loop containing nucleoside triphosphate hydrolases"/>
    <property type="match status" value="1"/>
</dbReference>
<dbReference type="InterPro" id="IPR017871">
    <property type="entry name" value="ABC_transporter-like_CS"/>
</dbReference>
<accession>A0ABT0XJX0</accession>
<evidence type="ECO:0000256" key="4">
    <source>
        <dbReference type="ARBA" id="ARBA00022840"/>
    </source>
</evidence>
<dbReference type="InterPro" id="IPR036640">
    <property type="entry name" value="ABC1_TM_sf"/>
</dbReference>
<keyword evidence="3" id="KW-0547">Nucleotide-binding</keyword>
<dbReference type="Proteomes" id="UP001203665">
    <property type="component" value="Unassembled WGS sequence"/>
</dbReference>
<evidence type="ECO:0000256" key="5">
    <source>
        <dbReference type="ARBA" id="ARBA00022989"/>
    </source>
</evidence>
<evidence type="ECO:0000256" key="6">
    <source>
        <dbReference type="ARBA" id="ARBA00023136"/>
    </source>
</evidence>
<evidence type="ECO:0000259" key="9">
    <source>
        <dbReference type="PROSITE" id="PS50929"/>
    </source>
</evidence>
<feature type="transmembrane region" description="Helical" evidence="7">
    <location>
        <begin position="135"/>
        <end position="152"/>
    </location>
</feature>
<feature type="transmembrane region" description="Helical" evidence="7">
    <location>
        <begin position="52"/>
        <end position="74"/>
    </location>
</feature>
<organism evidence="10 11">
    <name type="scientific">Alkalicoccobacillus plakortidis</name>
    <dbReference type="NCBI Taxonomy" id="444060"/>
    <lineage>
        <taxon>Bacteria</taxon>
        <taxon>Bacillati</taxon>
        <taxon>Bacillota</taxon>
        <taxon>Bacilli</taxon>
        <taxon>Bacillales</taxon>
        <taxon>Bacillaceae</taxon>
        <taxon>Alkalicoccobacillus</taxon>
    </lineage>
</organism>
<dbReference type="PROSITE" id="PS00211">
    <property type="entry name" value="ABC_TRANSPORTER_1"/>
    <property type="match status" value="1"/>
</dbReference>
<keyword evidence="2 7" id="KW-0812">Transmembrane</keyword>
<evidence type="ECO:0000256" key="7">
    <source>
        <dbReference type="SAM" id="Phobius"/>
    </source>
</evidence>
<feature type="transmembrane region" description="Helical" evidence="7">
    <location>
        <begin position="158"/>
        <end position="175"/>
    </location>
</feature>
<dbReference type="Pfam" id="PF00664">
    <property type="entry name" value="ABC_membrane"/>
    <property type="match status" value="1"/>
</dbReference>
<keyword evidence="6 7" id="KW-0472">Membrane</keyword>
<feature type="domain" description="ABC transmembrane type-1" evidence="9">
    <location>
        <begin position="17"/>
        <end position="299"/>
    </location>
</feature>
<evidence type="ECO:0000256" key="3">
    <source>
        <dbReference type="ARBA" id="ARBA00022741"/>
    </source>
</evidence>
<feature type="domain" description="ABC transporter" evidence="8">
    <location>
        <begin position="333"/>
        <end position="567"/>
    </location>
</feature>
<dbReference type="Gene3D" id="1.20.1560.10">
    <property type="entry name" value="ABC transporter type 1, transmembrane domain"/>
    <property type="match status" value="1"/>
</dbReference>
<dbReference type="InterPro" id="IPR039421">
    <property type="entry name" value="Type_1_exporter"/>
</dbReference>
<dbReference type="InterPro" id="IPR003593">
    <property type="entry name" value="AAA+_ATPase"/>
</dbReference>
<dbReference type="CDD" id="cd18549">
    <property type="entry name" value="ABC_6TM_YwjA_like"/>
    <property type="match status" value="1"/>
</dbReference>
<comment type="subcellular location">
    <subcellularLocation>
        <location evidence="1">Cell membrane</location>
        <topology evidence="1">Multi-pass membrane protein</topology>
    </subcellularLocation>
</comment>
<keyword evidence="4 10" id="KW-0067">ATP-binding</keyword>
<evidence type="ECO:0000313" key="11">
    <source>
        <dbReference type="Proteomes" id="UP001203665"/>
    </source>
</evidence>
<evidence type="ECO:0000256" key="2">
    <source>
        <dbReference type="ARBA" id="ARBA00022692"/>
    </source>
</evidence>
<proteinExistence type="predicted"/>
<dbReference type="PROSITE" id="PS50929">
    <property type="entry name" value="ABC_TM1F"/>
    <property type="match status" value="1"/>
</dbReference>
<dbReference type="RefSeq" id="WP_251608011.1">
    <property type="nucleotide sequence ID" value="NZ_JAMQJY010000001.1"/>
</dbReference>
<evidence type="ECO:0000313" key="10">
    <source>
        <dbReference type="EMBL" id="MCM2676204.1"/>
    </source>
</evidence>
<dbReference type="InterPro" id="IPR027417">
    <property type="entry name" value="P-loop_NTPase"/>
</dbReference>
<dbReference type="PANTHER" id="PTHR43394">
    <property type="entry name" value="ATP-DEPENDENT PERMEASE MDL1, MITOCHONDRIAL"/>
    <property type="match status" value="1"/>
</dbReference>
<dbReference type="Pfam" id="PF00005">
    <property type="entry name" value="ABC_tran"/>
    <property type="match status" value="1"/>
</dbReference>